<evidence type="ECO:0000313" key="4">
    <source>
        <dbReference type="Proteomes" id="UP000799750"/>
    </source>
</evidence>
<organism evidence="3 4">
    <name type="scientific">Lophium mytilinum</name>
    <dbReference type="NCBI Taxonomy" id="390894"/>
    <lineage>
        <taxon>Eukaryota</taxon>
        <taxon>Fungi</taxon>
        <taxon>Dikarya</taxon>
        <taxon>Ascomycota</taxon>
        <taxon>Pezizomycotina</taxon>
        <taxon>Dothideomycetes</taxon>
        <taxon>Pleosporomycetidae</taxon>
        <taxon>Mytilinidiales</taxon>
        <taxon>Mytilinidiaceae</taxon>
        <taxon>Lophium</taxon>
    </lineage>
</organism>
<evidence type="ECO:0000256" key="1">
    <source>
        <dbReference type="SAM" id="MobiDB-lite"/>
    </source>
</evidence>
<dbReference type="Proteomes" id="UP000799750">
    <property type="component" value="Unassembled WGS sequence"/>
</dbReference>
<feature type="compositionally biased region" description="Low complexity" evidence="1">
    <location>
        <begin position="51"/>
        <end position="64"/>
    </location>
</feature>
<dbReference type="AlphaFoldDB" id="A0A6A6R316"/>
<name>A0A6A6R316_9PEZI</name>
<dbReference type="SUPFAM" id="SSF68906">
    <property type="entry name" value="SAP domain"/>
    <property type="match status" value="1"/>
</dbReference>
<evidence type="ECO:0000313" key="3">
    <source>
        <dbReference type="EMBL" id="KAF2497787.1"/>
    </source>
</evidence>
<reference evidence="3" key="1">
    <citation type="journal article" date="2020" name="Stud. Mycol.">
        <title>101 Dothideomycetes genomes: a test case for predicting lifestyles and emergence of pathogens.</title>
        <authorList>
            <person name="Haridas S."/>
            <person name="Albert R."/>
            <person name="Binder M."/>
            <person name="Bloem J."/>
            <person name="Labutti K."/>
            <person name="Salamov A."/>
            <person name="Andreopoulos B."/>
            <person name="Baker S."/>
            <person name="Barry K."/>
            <person name="Bills G."/>
            <person name="Bluhm B."/>
            <person name="Cannon C."/>
            <person name="Castanera R."/>
            <person name="Culley D."/>
            <person name="Daum C."/>
            <person name="Ezra D."/>
            <person name="Gonzalez J."/>
            <person name="Henrissat B."/>
            <person name="Kuo A."/>
            <person name="Liang C."/>
            <person name="Lipzen A."/>
            <person name="Lutzoni F."/>
            <person name="Magnuson J."/>
            <person name="Mondo S."/>
            <person name="Nolan M."/>
            <person name="Ohm R."/>
            <person name="Pangilinan J."/>
            <person name="Park H.-J."/>
            <person name="Ramirez L."/>
            <person name="Alfaro M."/>
            <person name="Sun H."/>
            <person name="Tritt A."/>
            <person name="Yoshinaga Y."/>
            <person name="Zwiers L.-H."/>
            <person name="Turgeon B."/>
            <person name="Goodwin S."/>
            <person name="Spatafora J."/>
            <person name="Crous P."/>
            <person name="Grigoriev I."/>
        </authorList>
    </citation>
    <scope>NUCLEOTIDE SEQUENCE</scope>
    <source>
        <strain evidence="3">CBS 269.34</strain>
    </source>
</reference>
<dbReference type="Pfam" id="PF02037">
    <property type="entry name" value="SAP"/>
    <property type="match status" value="1"/>
</dbReference>
<dbReference type="PROSITE" id="PS50800">
    <property type="entry name" value="SAP"/>
    <property type="match status" value="1"/>
</dbReference>
<dbReference type="InterPro" id="IPR003034">
    <property type="entry name" value="SAP_dom"/>
</dbReference>
<dbReference type="InterPro" id="IPR036361">
    <property type="entry name" value="SAP_dom_sf"/>
</dbReference>
<proteinExistence type="predicted"/>
<dbReference type="EMBL" id="MU004186">
    <property type="protein sequence ID" value="KAF2497787.1"/>
    <property type="molecule type" value="Genomic_DNA"/>
</dbReference>
<evidence type="ECO:0000259" key="2">
    <source>
        <dbReference type="PROSITE" id="PS50800"/>
    </source>
</evidence>
<feature type="compositionally biased region" description="Polar residues" evidence="1">
    <location>
        <begin position="30"/>
        <end position="41"/>
    </location>
</feature>
<feature type="region of interest" description="Disordered" evidence="1">
    <location>
        <begin position="1"/>
        <end position="73"/>
    </location>
</feature>
<feature type="domain" description="SAP" evidence="2">
    <location>
        <begin position="65"/>
        <end position="99"/>
    </location>
</feature>
<keyword evidence="4" id="KW-1185">Reference proteome</keyword>
<dbReference type="OrthoDB" id="197676at2759"/>
<protein>
    <recommendedName>
        <fullName evidence="2">SAP domain-containing protein</fullName>
    </recommendedName>
</protein>
<accession>A0A6A6R316</accession>
<dbReference type="Gene3D" id="1.10.720.30">
    <property type="entry name" value="SAP domain"/>
    <property type="match status" value="1"/>
</dbReference>
<sequence>MPPKRKAMAEASADSLNSRSGFPNKRANHQKAQITTPSSSKGIDLSKEQKPSSTTKPPGTPKASYNEMGMPELKEELRKRYMKISGSKGDLIKRLTQNDHERSLPVKQAIEAAARKRREANPPPQEDDWHPQFERDNIREKEVLRNGPTGKPVFDDWGYELSYDKLSGSRTMNKKTILNRQERHFERMWAEDEQKRNIMFGVAQPEERLDREAMDWRVSCDLEIPMHKVEVCDYEVWREMGYKADMKEFVEGKVDPDVIKKISAQRMGSAFRK</sequence>
<gene>
    <name evidence="3" type="ORF">BU16DRAFT_525387</name>
</gene>
<feature type="region of interest" description="Disordered" evidence="1">
    <location>
        <begin position="114"/>
        <end position="135"/>
    </location>
</feature>